<feature type="compositionally biased region" description="Acidic residues" evidence="1">
    <location>
        <begin position="7"/>
        <end position="37"/>
    </location>
</feature>
<keyword evidence="3" id="KW-1185">Reference proteome</keyword>
<sequence length="89" mass="10091">MDFEAREGDEDEDLDDKGFGEEEVGDDDEGEGEEDEAACFNGDEHEVRERVPGDEERVVEVGGDQLVRHRFAHVARLDRYEGLDLVHSL</sequence>
<name>A0A315AA88_PRUYE</name>
<dbReference type="EMBL" id="PJQY01000424">
    <property type="protein sequence ID" value="PQQ11076.1"/>
    <property type="molecule type" value="Genomic_DNA"/>
</dbReference>
<evidence type="ECO:0000313" key="3">
    <source>
        <dbReference type="Proteomes" id="UP000250321"/>
    </source>
</evidence>
<feature type="region of interest" description="Disordered" evidence="1">
    <location>
        <begin position="1"/>
        <end position="56"/>
    </location>
</feature>
<dbReference type="Proteomes" id="UP000250321">
    <property type="component" value="Unassembled WGS sequence"/>
</dbReference>
<protein>
    <submittedName>
        <fullName evidence="2">Uncharacterized protein</fullName>
    </submittedName>
</protein>
<proteinExistence type="predicted"/>
<gene>
    <name evidence="2" type="ORF">Pyn_20116</name>
</gene>
<reference evidence="2 3" key="1">
    <citation type="submission" date="2018-02" db="EMBL/GenBank/DDBJ databases">
        <title>Draft genome of wild Prunus yedoensis var. nudiflora.</title>
        <authorList>
            <person name="Baek S."/>
            <person name="Kim J.-H."/>
            <person name="Choi K."/>
            <person name="Kim G.-B."/>
            <person name="Cho A."/>
            <person name="Jang H."/>
            <person name="Shin C.-H."/>
            <person name="Yu H.-J."/>
            <person name="Mun J.-H."/>
        </authorList>
    </citation>
    <scope>NUCLEOTIDE SEQUENCE [LARGE SCALE GENOMIC DNA]</scope>
    <source>
        <strain evidence="3">cv. Jeju island</strain>
        <tissue evidence="2">Leaf</tissue>
    </source>
</reference>
<feature type="compositionally biased region" description="Basic and acidic residues" evidence="1">
    <location>
        <begin position="42"/>
        <end position="56"/>
    </location>
</feature>
<evidence type="ECO:0000313" key="2">
    <source>
        <dbReference type="EMBL" id="PQQ11076.1"/>
    </source>
</evidence>
<accession>A0A315AA88</accession>
<evidence type="ECO:0000256" key="1">
    <source>
        <dbReference type="SAM" id="MobiDB-lite"/>
    </source>
</evidence>
<dbReference type="AlphaFoldDB" id="A0A315AA88"/>
<comment type="caution">
    <text evidence="2">The sequence shown here is derived from an EMBL/GenBank/DDBJ whole genome shotgun (WGS) entry which is preliminary data.</text>
</comment>
<organism evidence="2 3">
    <name type="scientific">Prunus yedoensis var. nudiflora</name>
    <dbReference type="NCBI Taxonomy" id="2094558"/>
    <lineage>
        <taxon>Eukaryota</taxon>
        <taxon>Viridiplantae</taxon>
        <taxon>Streptophyta</taxon>
        <taxon>Embryophyta</taxon>
        <taxon>Tracheophyta</taxon>
        <taxon>Spermatophyta</taxon>
        <taxon>Magnoliopsida</taxon>
        <taxon>eudicotyledons</taxon>
        <taxon>Gunneridae</taxon>
        <taxon>Pentapetalae</taxon>
        <taxon>rosids</taxon>
        <taxon>fabids</taxon>
        <taxon>Rosales</taxon>
        <taxon>Rosaceae</taxon>
        <taxon>Amygdaloideae</taxon>
        <taxon>Amygdaleae</taxon>
        <taxon>Prunus</taxon>
    </lineage>
</organism>